<name>A0ABR0X3B4_REHGL</name>
<reference evidence="2 3" key="1">
    <citation type="journal article" date="2021" name="Comput. Struct. Biotechnol. J.">
        <title>De novo genome assembly of the potent medicinal plant Rehmannia glutinosa using nanopore technology.</title>
        <authorList>
            <person name="Ma L."/>
            <person name="Dong C."/>
            <person name="Song C."/>
            <person name="Wang X."/>
            <person name="Zheng X."/>
            <person name="Niu Y."/>
            <person name="Chen S."/>
            <person name="Feng W."/>
        </authorList>
    </citation>
    <scope>NUCLEOTIDE SEQUENCE [LARGE SCALE GENOMIC DNA]</scope>
    <source>
        <strain evidence="2">DH-2019</strain>
    </source>
</reference>
<sequence>MANKEAAPPKLIAVTEAAVNSIGLGFDMVMDCRLEYGKNPDGLRLIDICDDRVRDLDVPGGISVPNVLECIKCGKGDRMRFRSDVLSFQQMSEHFNQDMSLSGKIPAGQFNAAFEFSGQWQKDAAYTRALAFDGVFITLYSIELEKSQMVLSEHVKQAVPLTWDPVALTKFIGKYGTHIITGVKVGGKDVVYLDRIAHGLTFMDSSTLSIYSHKEVLLSFSIQFTYAYSDATLLDISDGERKTSFLLPFHVNRRHNVLMSAIWNPFDSVAAIRVAIISAWSFGVDSPKPGFQVDTGRKPVTGARLYLEGRRSNCLAIHLQHLSSCPKSFQLLTESTNTSGTSFDQSYHEKVRWKMFSHVCTAPVESDDDLSIVTGAQFQVKKSGLHDVLFLLLQFSSVSGSLVMRKQEWSGVSDHYEKSGLFSSLISSISVTSQKEPPKPSDININSALYPEGPPVPAAMRELLRFVDTTEMTRGPLDPPGFWVVSGARLVIEKGKICLSIKYSLLTMDLPVEEMQMQG</sequence>
<keyword evidence="3" id="KW-1185">Reference proteome</keyword>
<accession>A0ABR0X3B4</accession>
<protein>
    <recommendedName>
        <fullName evidence="1">MACPF domain-containing protein</fullName>
    </recommendedName>
</protein>
<dbReference type="Proteomes" id="UP001318860">
    <property type="component" value="Unassembled WGS sequence"/>
</dbReference>
<proteinExistence type="predicted"/>
<evidence type="ECO:0000313" key="3">
    <source>
        <dbReference type="Proteomes" id="UP001318860"/>
    </source>
</evidence>
<dbReference type="InterPro" id="IPR044663">
    <property type="entry name" value="CAD1/NSL1-like"/>
</dbReference>
<dbReference type="EMBL" id="JABTTQ020000006">
    <property type="protein sequence ID" value="KAK6152950.1"/>
    <property type="molecule type" value="Genomic_DNA"/>
</dbReference>
<dbReference type="Pfam" id="PF01823">
    <property type="entry name" value="MACPF"/>
    <property type="match status" value="1"/>
</dbReference>
<dbReference type="InterPro" id="IPR020864">
    <property type="entry name" value="MACPF"/>
</dbReference>
<evidence type="ECO:0000313" key="2">
    <source>
        <dbReference type="EMBL" id="KAK6152950.1"/>
    </source>
</evidence>
<dbReference type="PANTHER" id="PTHR33199">
    <property type="entry name" value="MACPF DOMAIN-CONTAINING PROTEIN CAD1"/>
    <property type="match status" value="1"/>
</dbReference>
<organism evidence="2 3">
    <name type="scientific">Rehmannia glutinosa</name>
    <name type="common">Chinese foxglove</name>
    <dbReference type="NCBI Taxonomy" id="99300"/>
    <lineage>
        <taxon>Eukaryota</taxon>
        <taxon>Viridiplantae</taxon>
        <taxon>Streptophyta</taxon>
        <taxon>Embryophyta</taxon>
        <taxon>Tracheophyta</taxon>
        <taxon>Spermatophyta</taxon>
        <taxon>Magnoliopsida</taxon>
        <taxon>eudicotyledons</taxon>
        <taxon>Gunneridae</taxon>
        <taxon>Pentapetalae</taxon>
        <taxon>asterids</taxon>
        <taxon>lamiids</taxon>
        <taxon>Lamiales</taxon>
        <taxon>Orobanchaceae</taxon>
        <taxon>Rehmannieae</taxon>
        <taxon>Rehmannia</taxon>
    </lineage>
</organism>
<evidence type="ECO:0000259" key="1">
    <source>
        <dbReference type="PROSITE" id="PS51412"/>
    </source>
</evidence>
<dbReference type="PANTHER" id="PTHR33199:SF6">
    <property type="entry name" value="MACPF DOMAIN PROTEIN"/>
    <property type="match status" value="1"/>
</dbReference>
<dbReference type="PROSITE" id="PS51412">
    <property type="entry name" value="MACPF_2"/>
    <property type="match status" value="1"/>
</dbReference>
<feature type="domain" description="MACPF" evidence="1">
    <location>
        <begin position="4"/>
        <end position="337"/>
    </location>
</feature>
<gene>
    <name evidence="2" type="ORF">DH2020_012589</name>
</gene>
<comment type="caution">
    <text evidence="2">The sequence shown here is derived from an EMBL/GenBank/DDBJ whole genome shotgun (WGS) entry which is preliminary data.</text>
</comment>